<gene>
    <name evidence="1" type="ORF">METZ01_LOCUS361144</name>
</gene>
<dbReference type="AlphaFoldDB" id="A0A382SEB0"/>
<name>A0A382SEB0_9ZZZZ</name>
<protein>
    <recommendedName>
        <fullName evidence="2">Lipoprotein</fullName>
    </recommendedName>
</protein>
<evidence type="ECO:0000313" key="1">
    <source>
        <dbReference type="EMBL" id="SVD08290.1"/>
    </source>
</evidence>
<dbReference type="PROSITE" id="PS51257">
    <property type="entry name" value="PROKAR_LIPOPROTEIN"/>
    <property type="match status" value="1"/>
</dbReference>
<sequence>MQFPFKKLKLHSFLLSNIVALSLGLSGCGSSQDPISRLIRESPYPLFPFPILRFAPEVPLLPDTQKTLSDQLQEDIGKNIREGSIMTMRGGRGIIVKSRDQREEELLNSLPSSQLKVSLLGEFYVPPPSFARPKAGDKHYYNFIVTKEFAKAN</sequence>
<reference evidence="1" key="1">
    <citation type="submission" date="2018-05" db="EMBL/GenBank/DDBJ databases">
        <authorList>
            <person name="Lanie J.A."/>
            <person name="Ng W.-L."/>
            <person name="Kazmierczak K.M."/>
            <person name="Andrzejewski T.M."/>
            <person name="Davidsen T.M."/>
            <person name="Wayne K.J."/>
            <person name="Tettelin H."/>
            <person name="Glass J.I."/>
            <person name="Rusch D."/>
            <person name="Podicherti R."/>
            <person name="Tsui H.-C.T."/>
            <person name="Winkler M.E."/>
        </authorList>
    </citation>
    <scope>NUCLEOTIDE SEQUENCE</scope>
</reference>
<proteinExistence type="predicted"/>
<dbReference type="EMBL" id="UINC01128501">
    <property type="protein sequence ID" value="SVD08290.1"/>
    <property type="molecule type" value="Genomic_DNA"/>
</dbReference>
<accession>A0A382SEB0</accession>
<evidence type="ECO:0008006" key="2">
    <source>
        <dbReference type="Google" id="ProtNLM"/>
    </source>
</evidence>
<organism evidence="1">
    <name type="scientific">marine metagenome</name>
    <dbReference type="NCBI Taxonomy" id="408172"/>
    <lineage>
        <taxon>unclassified sequences</taxon>
        <taxon>metagenomes</taxon>
        <taxon>ecological metagenomes</taxon>
    </lineage>
</organism>
<feature type="non-terminal residue" evidence="1">
    <location>
        <position position="153"/>
    </location>
</feature>